<dbReference type="InterPro" id="IPR036318">
    <property type="entry name" value="FAD-bd_PCMH-like_sf"/>
</dbReference>
<dbReference type="GO" id="GO:0050660">
    <property type="term" value="F:flavin adenine dinucleotide binding"/>
    <property type="evidence" value="ECO:0007669"/>
    <property type="project" value="InterPro"/>
</dbReference>
<dbReference type="AlphaFoldDB" id="A0A8H5GN00"/>
<reference evidence="9 10" key="1">
    <citation type="journal article" date="2020" name="ISME J.">
        <title>Uncovering the hidden diversity of litter-decomposition mechanisms in mushroom-forming fungi.</title>
        <authorList>
            <person name="Floudas D."/>
            <person name="Bentzer J."/>
            <person name="Ahren D."/>
            <person name="Johansson T."/>
            <person name="Persson P."/>
            <person name="Tunlid A."/>
        </authorList>
    </citation>
    <scope>NUCLEOTIDE SEQUENCE [LARGE SCALE GENOMIC DNA]</scope>
    <source>
        <strain evidence="9 10">CBS 661.87</strain>
    </source>
</reference>
<evidence type="ECO:0000256" key="5">
    <source>
        <dbReference type="ARBA" id="ARBA00023002"/>
    </source>
</evidence>
<dbReference type="PANTHER" id="PTHR11748:SF111">
    <property type="entry name" value="D-LACTATE DEHYDROGENASE, MITOCHONDRIAL-RELATED"/>
    <property type="match status" value="1"/>
</dbReference>
<feature type="region of interest" description="Disordered" evidence="6">
    <location>
        <begin position="1"/>
        <end position="77"/>
    </location>
</feature>
<dbReference type="InterPro" id="IPR016164">
    <property type="entry name" value="FAD-linked_Oxase-like_C"/>
</dbReference>
<keyword evidence="5" id="KW-0560">Oxidoreductase</keyword>
<feature type="domain" description="FAD-binding oxidoreductase/transferase type 4 C-terminal" evidence="7">
    <location>
        <begin position="369"/>
        <end position="575"/>
    </location>
</feature>
<dbReference type="OrthoDB" id="7786253at2759"/>
<sequence length="575" mass="64109">MEDESSNVESSKPDVEMVHPLTATTTTTITTTTDGTIHRPPQEDGEIRDTSSSSKPVSIPPPNNEPQTPAMPPPRPNLRVALSMVKGDPKIDKLCQALWSNALLRRYIEVLFVLKLELLQKSDIQKPFRAQIIISFEPTNIIDFFKLWKTSAVIDVSLLQGMIQIHQILPKHSNLGDTQSDLDRRMLSHLELGALPFGSVEFICGVREPMIVNGVTLIIQEQSLYLAQQAHELEIPNNFKRGTTVKKPLSEWACIEFINALIRRHTKNQWLLRINMGPTYKPFIKDVAAPFFNHLMSSPIPGASSNTFTQAMCYKMIEESIYLTYLQAFMRRRSRKSSAGFDTTKLFIGAEGTLGIITEMIRLAPGLPTTVAVVQFPNVQKATKAVADVMNTGIGIQCVELVDVMFMSSTNRHGMSKHKWPETDSLFFKFQGPTPASLKETATIVRKIVEKHGGTRFQLARNEEEAAEFQAWPTDICVPVSKLPELLYDTKQDIANVGLISTVVGHVGDENFHAVILFKAGEEKQKAKDVVRRIVKKAISLDGTSTGKHGVGIGKKEYLVEELGEGTVYLMKTIK</sequence>
<feature type="compositionally biased region" description="Low complexity" evidence="6">
    <location>
        <begin position="22"/>
        <end position="35"/>
    </location>
</feature>
<keyword evidence="4" id="KW-0274">FAD</keyword>
<organism evidence="9 10">
    <name type="scientific">Tricholomella constricta</name>
    <dbReference type="NCBI Taxonomy" id="117010"/>
    <lineage>
        <taxon>Eukaryota</taxon>
        <taxon>Fungi</taxon>
        <taxon>Dikarya</taxon>
        <taxon>Basidiomycota</taxon>
        <taxon>Agaricomycotina</taxon>
        <taxon>Agaricomycetes</taxon>
        <taxon>Agaricomycetidae</taxon>
        <taxon>Agaricales</taxon>
        <taxon>Tricholomatineae</taxon>
        <taxon>Lyophyllaceae</taxon>
        <taxon>Tricholomella</taxon>
    </lineage>
</organism>
<dbReference type="PANTHER" id="PTHR11748">
    <property type="entry name" value="D-LACTATE DEHYDROGENASE"/>
    <property type="match status" value="1"/>
</dbReference>
<keyword evidence="3" id="KW-0285">Flavoprotein</keyword>
<evidence type="ECO:0000259" key="7">
    <source>
        <dbReference type="Pfam" id="PF02913"/>
    </source>
</evidence>
<dbReference type="InterPro" id="IPR016169">
    <property type="entry name" value="FAD-bd_PCMH_sub2"/>
</dbReference>
<evidence type="ECO:0000256" key="1">
    <source>
        <dbReference type="ARBA" id="ARBA00001974"/>
    </source>
</evidence>
<keyword evidence="10" id="KW-1185">Reference proteome</keyword>
<evidence type="ECO:0000256" key="3">
    <source>
        <dbReference type="ARBA" id="ARBA00022630"/>
    </source>
</evidence>
<evidence type="ECO:0000256" key="2">
    <source>
        <dbReference type="ARBA" id="ARBA00008000"/>
    </source>
</evidence>
<dbReference type="FunFam" id="3.30.70.2740:FF:000001">
    <property type="entry name" value="D-lactate dehydrogenase mitochondrial"/>
    <property type="match status" value="1"/>
</dbReference>
<dbReference type="InterPro" id="IPR058518">
    <property type="entry name" value="DUF8205"/>
</dbReference>
<dbReference type="GO" id="GO:1903457">
    <property type="term" value="P:lactate catabolic process"/>
    <property type="evidence" value="ECO:0007669"/>
    <property type="project" value="TreeGrafter"/>
</dbReference>
<gene>
    <name evidence="9" type="ORF">D9615_010498</name>
</gene>
<comment type="similarity">
    <text evidence="2">Belongs to the FAD-binding oxidoreductase/transferase type 4 family.</text>
</comment>
<dbReference type="Gene3D" id="3.30.70.2740">
    <property type="match status" value="1"/>
</dbReference>
<dbReference type="Pfam" id="PF02913">
    <property type="entry name" value="FAD-oxidase_C"/>
    <property type="match status" value="1"/>
</dbReference>
<comment type="cofactor">
    <cofactor evidence="1">
        <name>FAD</name>
        <dbReference type="ChEBI" id="CHEBI:57692"/>
    </cofactor>
</comment>
<dbReference type="EMBL" id="JAACJP010000065">
    <property type="protein sequence ID" value="KAF5367781.1"/>
    <property type="molecule type" value="Genomic_DNA"/>
</dbReference>
<evidence type="ECO:0000256" key="4">
    <source>
        <dbReference type="ARBA" id="ARBA00022827"/>
    </source>
</evidence>
<evidence type="ECO:0000313" key="10">
    <source>
        <dbReference type="Proteomes" id="UP000565441"/>
    </source>
</evidence>
<dbReference type="Proteomes" id="UP000565441">
    <property type="component" value="Unassembled WGS sequence"/>
</dbReference>
<feature type="compositionally biased region" description="Pro residues" evidence="6">
    <location>
        <begin position="58"/>
        <end position="76"/>
    </location>
</feature>
<evidence type="ECO:0008006" key="11">
    <source>
        <dbReference type="Google" id="ProtNLM"/>
    </source>
</evidence>
<comment type="caution">
    <text evidence="9">The sequence shown here is derived from an EMBL/GenBank/DDBJ whole genome shotgun (WGS) entry which is preliminary data.</text>
</comment>
<evidence type="ECO:0000256" key="6">
    <source>
        <dbReference type="SAM" id="MobiDB-lite"/>
    </source>
</evidence>
<evidence type="ECO:0000313" key="9">
    <source>
        <dbReference type="EMBL" id="KAF5367781.1"/>
    </source>
</evidence>
<dbReference type="SUPFAM" id="SSF55103">
    <property type="entry name" value="FAD-linked oxidases, C-terminal domain"/>
    <property type="match status" value="1"/>
</dbReference>
<proteinExistence type="inferred from homology"/>
<dbReference type="GO" id="GO:0008720">
    <property type="term" value="F:D-lactate dehydrogenase (NAD+) activity"/>
    <property type="evidence" value="ECO:0007669"/>
    <property type="project" value="TreeGrafter"/>
</dbReference>
<accession>A0A8H5GN00</accession>
<dbReference type="InterPro" id="IPR004113">
    <property type="entry name" value="FAD-bd_oxidored_4_C"/>
</dbReference>
<dbReference type="GO" id="GO:0005739">
    <property type="term" value="C:mitochondrion"/>
    <property type="evidence" value="ECO:0007669"/>
    <property type="project" value="TreeGrafter"/>
</dbReference>
<dbReference type="SUPFAM" id="SSF56176">
    <property type="entry name" value="FAD-binding/transporter-associated domain-like"/>
    <property type="match status" value="1"/>
</dbReference>
<evidence type="ECO:0000259" key="8">
    <source>
        <dbReference type="Pfam" id="PF26632"/>
    </source>
</evidence>
<dbReference type="GO" id="GO:0004458">
    <property type="term" value="F:D-lactate dehydrogenase (cytochrome) activity"/>
    <property type="evidence" value="ECO:0007669"/>
    <property type="project" value="TreeGrafter"/>
</dbReference>
<feature type="domain" description="DUF8205" evidence="8">
    <location>
        <begin position="91"/>
        <end position="322"/>
    </location>
</feature>
<feature type="compositionally biased region" description="Basic and acidic residues" evidence="6">
    <location>
        <begin position="36"/>
        <end position="49"/>
    </location>
</feature>
<name>A0A8H5GN00_9AGAR</name>
<dbReference type="Pfam" id="PF26632">
    <property type="entry name" value="DUF8205"/>
    <property type="match status" value="1"/>
</dbReference>
<protein>
    <recommendedName>
        <fullName evidence="11">FAD-binding PCMH-type domain-containing protein</fullName>
    </recommendedName>
</protein>
<dbReference type="Gene3D" id="3.30.465.10">
    <property type="match status" value="1"/>
</dbReference>